<comment type="caution">
    <text evidence="7">The sequence shown here is derived from an EMBL/GenBank/DDBJ whole genome shotgun (WGS) entry which is preliminary data.</text>
</comment>
<dbReference type="Proteomes" id="UP000315711">
    <property type="component" value="Unassembled WGS sequence"/>
</dbReference>
<name>A0A562QPS6_9BACI</name>
<evidence type="ECO:0000256" key="3">
    <source>
        <dbReference type="ARBA" id="ARBA00022723"/>
    </source>
</evidence>
<gene>
    <name evidence="7" type="ORF">IQ10_01397</name>
</gene>
<keyword evidence="5" id="KW-0862">Zinc</keyword>
<evidence type="ECO:0000313" key="8">
    <source>
        <dbReference type="Proteomes" id="UP000315711"/>
    </source>
</evidence>
<protein>
    <submittedName>
        <fullName evidence="7">Metallo-beta-lactamase superfamily protein</fullName>
    </submittedName>
</protein>
<evidence type="ECO:0000256" key="5">
    <source>
        <dbReference type="ARBA" id="ARBA00022833"/>
    </source>
</evidence>
<evidence type="ECO:0000256" key="2">
    <source>
        <dbReference type="ARBA" id="ARBA00007749"/>
    </source>
</evidence>
<dbReference type="SUPFAM" id="SSF56281">
    <property type="entry name" value="Metallo-hydrolase/oxidoreductase"/>
    <property type="match status" value="1"/>
</dbReference>
<comment type="cofactor">
    <cofactor evidence="1">
        <name>Zn(2+)</name>
        <dbReference type="ChEBI" id="CHEBI:29105"/>
    </cofactor>
</comment>
<organism evidence="7 8">
    <name type="scientific">Halalkalibacter nanhaiisediminis</name>
    <dbReference type="NCBI Taxonomy" id="688079"/>
    <lineage>
        <taxon>Bacteria</taxon>
        <taxon>Bacillati</taxon>
        <taxon>Bacillota</taxon>
        <taxon>Bacilli</taxon>
        <taxon>Bacillales</taxon>
        <taxon>Bacillaceae</taxon>
        <taxon>Halalkalibacter</taxon>
    </lineage>
</organism>
<dbReference type="InterPro" id="IPR001279">
    <property type="entry name" value="Metallo-B-lactamas"/>
</dbReference>
<keyword evidence="8" id="KW-1185">Reference proteome</keyword>
<dbReference type="Gene3D" id="3.60.15.10">
    <property type="entry name" value="Ribonuclease Z/Hydroxyacylglutathione hydrolase-like"/>
    <property type="match status" value="1"/>
</dbReference>
<proteinExistence type="inferred from homology"/>
<evidence type="ECO:0000259" key="6">
    <source>
        <dbReference type="SMART" id="SM00849"/>
    </source>
</evidence>
<evidence type="ECO:0000256" key="4">
    <source>
        <dbReference type="ARBA" id="ARBA00022801"/>
    </source>
</evidence>
<dbReference type="InterPro" id="IPR036866">
    <property type="entry name" value="RibonucZ/Hydroxyglut_hydro"/>
</dbReference>
<reference evidence="7 8" key="1">
    <citation type="journal article" date="2015" name="Stand. Genomic Sci.">
        <title>Genomic Encyclopedia of Bacterial and Archaeal Type Strains, Phase III: the genomes of soil and plant-associated and newly described type strains.</title>
        <authorList>
            <person name="Whitman W.B."/>
            <person name="Woyke T."/>
            <person name="Klenk H.P."/>
            <person name="Zhou Y."/>
            <person name="Lilburn T.G."/>
            <person name="Beck B.J."/>
            <person name="De Vos P."/>
            <person name="Vandamme P."/>
            <person name="Eisen J.A."/>
            <person name="Garrity G."/>
            <person name="Hugenholtz P."/>
            <person name="Kyrpides N.C."/>
        </authorList>
    </citation>
    <scope>NUCLEOTIDE SEQUENCE [LARGE SCALE GENOMIC DNA]</scope>
    <source>
        <strain evidence="7 8">CGMCC 1.10116</strain>
    </source>
</reference>
<dbReference type="CDD" id="cd07730">
    <property type="entry name" value="metallo-hydrolase-like_MBL-fold"/>
    <property type="match status" value="1"/>
</dbReference>
<dbReference type="Pfam" id="PF00753">
    <property type="entry name" value="Lactamase_B"/>
    <property type="match status" value="1"/>
</dbReference>
<dbReference type="EMBL" id="VLKZ01000003">
    <property type="protein sequence ID" value="TWI58066.1"/>
    <property type="molecule type" value="Genomic_DNA"/>
</dbReference>
<evidence type="ECO:0000256" key="1">
    <source>
        <dbReference type="ARBA" id="ARBA00001947"/>
    </source>
</evidence>
<dbReference type="InterPro" id="IPR051013">
    <property type="entry name" value="MBL_superfamily_lactonases"/>
</dbReference>
<comment type="similarity">
    <text evidence="2">Belongs to the metallo-beta-lactamase superfamily.</text>
</comment>
<keyword evidence="3" id="KW-0479">Metal-binding</keyword>
<keyword evidence="4" id="KW-0378">Hydrolase</keyword>
<dbReference type="PANTHER" id="PTHR42978">
    <property type="entry name" value="QUORUM-QUENCHING LACTONASE YTNP-RELATED-RELATED"/>
    <property type="match status" value="1"/>
</dbReference>
<dbReference type="RefSeq" id="WP_144449728.1">
    <property type="nucleotide sequence ID" value="NZ_VLKZ01000003.1"/>
</dbReference>
<feature type="domain" description="Metallo-beta-lactamase" evidence="6">
    <location>
        <begin position="30"/>
        <end position="264"/>
    </location>
</feature>
<sequence length="270" mass="30928">MDITLLKAGYCTQLERIAKTNGKMKNIRFPASFLLIKHPTKGIILFDTGYSNHVINAMKVFPFQIYAKTTPIYLEQGESAKEQLENMGIPAKDVTYIILSHFHVDHMGGLLDFPNAKFICSKEEYREVKDKKGFSALRNAFIPTLLPNNFAERSLYIEDTFVVETPTIGDIYPNSYDLLGDGSILGISLPGHTSHQFGILLTYKEQLYFFISDACWLSETYEKQVFPSKLAKLIIKRHHDYYENIQKLHLIHTLHPNVKIIPCHDDQVTL</sequence>
<accession>A0A562QPS6</accession>
<dbReference type="AlphaFoldDB" id="A0A562QPS6"/>
<dbReference type="SMART" id="SM00849">
    <property type="entry name" value="Lactamase_B"/>
    <property type="match status" value="1"/>
</dbReference>
<evidence type="ECO:0000313" key="7">
    <source>
        <dbReference type="EMBL" id="TWI58066.1"/>
    </source>
</evidence>
<dbReference type="PANTHER" id="PTHR42978:SF2">
    <property type="entry name" value="102 KBASES UNSTABLE REGION: FROM 1 TO 119443"/>
    <property type="match status" value="1"/>
</dbReference>
<dbReference type="GO" id="GO:0016787">
    <property type="term" value="F:hydrolase activity"/>
    <property type="evidence" value="ECO:0007669"/>
    <property type="project" value="UniProtKB-KW"/>
</dbReference>
<dbReference type="OrthoDB" id="333278at2"/>
<dbReference type="GO" id="GO:0046872">
    <property type="term" value="F:metal ion binding"/>
    <property type="evidence" value="ECO:0007669"/>
    <property type="project" value="UniProtKB-KW"/>
</dbReference>